<sequence>MKSVIITGANGQLGLALKQISDSYEFRFKFVSKESLNITDKDQLEKFFFENRFDYCINCAAYTNVEQAEKEPEKTFKVNSDGVKNLAEVCKKRGIALIHISTDYVFDGKKRGPYTEEDTPNPINEYGKSKFQGEQHIQEILEEYYLIRTSWLYSDFGKNFYKTILEKAGTNETLRITDDQTGCPTHALNLAHFILTILNKKDIEFGIYHYTDGEAMTWFDFAYKILKENGMLDKVKLERVKNYRTFAARPKNSELASNKPIKSNEN</sequence>
<dbReference type="InterPro" id="IPR005913">
    <property type="entry name" value="dTDP_dehydrorham_reduct"/>
</dbReference>
<protein>
    <recommendedName>
        <fullName evidence="4 6">dTDP-4-dehydrorhamnose reductase</fullName>
        <ecNumber evidence="3 6">1.1.1.133</ecNumber>
    </recommendedName>
</protein>
<comment type="function">
    <text evidence="6">Catalyzes the reduction of dTDP-6-deoxy-L-lyxo-4-hexulose to yield dTDP-L-rhamnose.</text>
</comment>
<dbReference type="InterPro" id="IPR029903">
    <property type="entry name" value="RmlD-like-bd"/>
</dbReference>
<evidence type="ECO:0000259" key="7">
    <source>
        <dbReference type="Pfam" id="PF04321"/>
    </source>
</evidence>
<dbReference type="UniPathway" id="UPA00124"/>
<evidence type="ECO:0000256" key="5">
    <source>
        <dbReference type="ARBA" id="ARBA00048200"/>
    </source>
</evidence>
<dbReference type="PANTHER" id="PTHR10491">
    <property type="entry name" value="DTDP-4-DEHYDRORHAMNOSE REDUCTASE"/>
    <property type="match status" value="1"/>
</dbReference>
<evidence type="ECO:0000256" key="2">
    <source>
        <dbReference type="ARBA" id="ARBA00010944"/>
    </source>
</evidence>
<dbReference type="EC" id="1.1.1.133" evidence="3 6"/>
<keyword evidence="6" id="KW-0521">NADP</keyword>
<evidence type="ECO:0000256" key="1">
    <source>
        <dbReference type="ARBA" id="ARBA00004781"/>
    </source>
</evidence>
<dbReference type="AlphaFoldDB" id="A0A6P0UN01"/>
<comment type="catalytic activity">
    <reaction evidence="5">
        <text>dTDP-beta-L-rhamnose + NADP(+) = dTDP-4-dehydro-beta-L-rhamnose + NADPH + H(+)</text>
        <dbReference type="Rhea" id="RHEA:21796"/>
        <dbReference type="ChEBI" id="CHEBI:15378"/>
        <dbReference type="ChEBI" id="CHEBI:57510"/>
        <dbReference type="ChEBI" id="CHEBI:57783"/>
        <dbReference type="ChEBI" id="CHEBI:58349"/>
        <dbReference type="ChEBI" id="CHEBI:62830"/>
        <dbReference type="EC" id="1.1.1.133"/>
    </reaction>
</comment>
<dbReference type="CDD" id="cd05254">
    <property type="entry name" value="dTDP_HR_like_SDR_e"/>
    <property type="match status" value="1"/>
</dbReference>
<keyword evidence="9" id="KW-1185">Reference proteome</keyword>
<dbReference type="GO" id="GO:0019305">
    <property type="term" value="P:dTDP-rhamnose biosynthetic process"/>
    <property type="evidence" value="ECO:0007669"/>
    <property type="project" value="UniProtKB-UniPathway"/>
</dbReference>
<keyword evidence="6 8" id="KW-0560">Oxidoreductase</keyword>
<reference evidence="8 9" key="1">
    <citation type="submission" date="2020-01" db="EMBL/GenBank/DDBJ databases">
        <title>Leptobacterium flavescens.</title>
        <authorList>
            <person name="Wang G."/>
        </authorList>
    </citation>
    <scope>NUCLEOTIDE SEQUENCE [LARGE SCALE GENOMIC DNA]</scope>
    <source>
        <strain evidence="8 9">KCTC 22160</strain>
    </source>
</reference>
<dbReference type="GO" id="GO:0008831">
    <property type="term" value="F:dTDP-4-dehydrorhamnose reductase activity"/>
    <property type="evidence" value="ECO:0007669"/>
    <property type="project" value="UniProtKB-EC"/>
</dbReference>
<proteinExistence type="inferred from homology"/>
<evidence type="ECO:0000313" key="9">
    <source>
        <dbReference type="Proteomes" id="UP000468581"/>
    </source>
</evidence>
<accession>A0A6P0UN01</accession>
<comment type="pathway">
    <text evidence="1 6">Carbohydrate biosynthesis; dTDP-L-rhamnose biosynthesis.</text>
</comment>
<name>A0A6P0UN01_9FLAO</name>
<evidence type="ECO:0000313" key="8">
    <source>
        <dbReference type="EMBL" id="NER13258.1"/>
    </source>
</evidence>
<feature type="domain" description="RmlD-like substrate binding" evidence="7">
    <location>
        <begin position="4"/>
        <end position="259"/>
    </location>
</feature>
<dbReference type="SUPFAM" id="SSF51735">
    <property type="entry name" value="NAD(P)-binding Rossmann-fold domains"/>
    <property type="match status" value="1"/>
</dbReference>
<evidence type="ECO:0000256" key="3">
    <source>
        <dbReference type="ARBA" id="ARBA00012929"/>
    </source>
</evidence>
<dbReference type="Proteomes" id="UP000468581">
    <property type="component" value="Unassembled WGS sequence"/>
</dbReference>
<comment type="caution">
    <text evidence="8">The sequence shown here is derived from an EMBL/GenBank/DDBJ whole genome shotgun (WGS) entry which is preliminary data.</text>
</comment>
<dbReference type="RefSeq" id="WP_163606252.1">
    <property type="nucleotide sequence ID" value="NZ_JAABOO010000001.1"/>
</dbReference>
<comment type="similarity">
    <text evidence="2 6">Belongs to the dTDP-4-dehydrorhamnose reductase family.</text>
</comment>
<dbReference type="Gene3D" id="3.40.50.720">
    <property type="entry name" value="NAD(P)-binding Rossmann-like Domain"/>
    <property type="match status" value="1"/>
</dbReference>
<gene>
    <name evidence="8" type="primary">rfbD</name>
    <name evidence="8" type="ORF">GWK08_07390</name>
</gene>
<dbReference type="InterPro" id="IPR036291">
    <property type="entry name" value="NAD(P)-bd_dom_sf"/>
</dbReference>
<dbReference type="PANTHER" id="PTHR10491:SF4">
    <property type="entry name" value="METHIONINE ADENOSYLTRANSFERASE 2 SUBUNIT BETA"/>
    <property type="match status" value="1"/>
</dbReference>
<organism evidence="8 9">
    <name type="scientific">Leptobacterium flavescens</name>
    <dbReference type="NCBI Taxonomy" id="472055"/>
    <lineage>
        <taxon>Bacteria</taxon>
        <taxon>Pseudomonadati</taxon>
        <taxon>Bacteroidota</taxon>
        <taxon>Flavobacteriia</taxon>
        <taxon>Flavobacteriales</taxon>
        <taxon>Flavobacteriaceae</taxon>
        <taxon>Leptobacterium</taxon>
    </lineage>
</organism>
<dbReference type="NCBIfam" id="TIGR01214">
    <property type="entry name" value="rmlD"/>
    <property type="match status" value="1"/>
</dbReference>
<dbReference type="Pfam" id="PF04321">
    <property type="entry name" value="RmlD_sub_bind"/>
    <property type="match status" value="1"/>
</dbReference>
<dbReference type="EMBL" id="JAABOO010000001">
    <property type="protein sequence ID" value="NER13258.1"/>
    <property type="molecule type" value="Genomic_DNA"/>
</dbReference>
<evidence type="ECO:0000256" key="6">
    <source>
        <dbReference type="RuleBase" id="RU364082"/>
    </source>
</evidence>
<evidence type="ECO:0000256" key="4">
    <source>
        <dbReference type="ARBA" id="ARBA00017099"/>
    </source>
</evidence>
<dbReference type="Gene3D" id="3.90.25.10">
    <property type="entry name" value="UDP-galactose 4-epimerase, domain 1"/>
    <property type="match status" value="1"/>
</dbReference>